<proteinExistence type="predicted"/>
<gene>
    <name evidence="1" type="ORF">D9619_008175</name>
</gene>
<sequence length="185" mass="19814">MFSRETAAALAHPTTPQQQWTPFDSFMIPQTSLSLAVAPSGNPLQLPLPPIAAGSSAIHVTPTLTFTSTLPLIPHLPTPLMQACRYSRPIMPSRSPKEGPAPFPGPLLFGDVDGGGTLVGCAGSRKCVVQSKWAVKNRCAHENEHQTADAVRHNGQISRSSSVLRQKGQEVAQAKLLPDYESRCV</sequence>
<protein>
    <submittedName>
        <fullName evidence="1">Uncharacterized protein</fullName>
    </submittedName>
</protein>
<accession>A0A8H5EST7</accession>
<name>A0A8H5EST7_9AGAR</name>
<dbReference type="Proteomes" id="UP000567179">
    <property type="component" value="Unassembled WGS sequence"/>
</dbReference>
<evidence type="ECO:0000313" key="1">
    <source>
        <dbReference type="EMBL" id="KAF5310753.1"/>
    </source>
</evidence>
<dbReference type="EMBL" id="JAACJJ010000057">
    <property type="protein sequence ID" value="KAF5310753.1"/>
    <property type="molecule type" value="Genomic_DNA"/>
</dbReference>
<evidence type="ECO:0000313" key="2">
    <source>
        <dbReference type="Proteomes" id="UP000567179"/>
    </source>
</evidence>
<dbReference type="AlphaFoldDB" id="A0A8H5EST7"/>
<keyword evidence="2" id="KW-1185">Reference proteome</keyword>
<organism evidence="1 2">
    <name type="scientific">Psilocybe cf. subviscida</name>
    <dbReference type="NCBI Taxonomy" id="2480587"/>
    <lineage>
        <taxon>Eukaryota</taxon>
        <taxon>Fungi</taxon>
        <taxon>Dikarya</taxon>
        <taxon>Basidiomycota</taxon>
        <taxon>Agaricomycotina</taxon>
        <taxon>Agaricomycetes</taxon>
        <taxon>Agaricomycetidae</taxon>
        <taxon>Agaricales</taxon>
        <taxon>Agaricineae</taxon>
        <taxon>Strophariaceae</taxon>
        <taxon>Psilocybe</taxon>
    </lineage>
</organism>
<reference evidence="1 2" key="1">
    <citation type="journal article" date="2020" name="ISME J.">
        <title>Uncovering the hidden diversity of litter-decomposition mechanisms in mushroom-forming fungi.</title>
        <authorList>
            <person name="Floudas D."/>
            <person name="Bentzer J."/>
            <person name="Ahren D."/>
            <person name="Johansson T."/>
            <person name="Persson P."/>
            <person name="Tunlid A."/>
        </authorList>
    </citation>
    <scope>NUCLEOTIDE SEQUENCE [LARGE SCALE GENOMIC DNA]</scope>
    <source>
        <strain evidence="1 2">CBS 101986</strain>
    </source>
</reference>
<comment type="caution">
    <text evidence="1">The sequence shown here is derived from an EMBL/GenBank/DDBJ whole genome shotgun (WGS) entry which is preliminary data.</text>
</comment>